<reference evidence="2" key="1">
    <citation type="submission" date="2018-07" db="EMBL/GenBank/DDBJ databases">
        <title>Complete Genome Sequence of Spiroplasma phoeniceum.</title>
        <authorList>
            <person name="Davis R.E."/>
            <person name="Shao J.Y."/>
            <person name="Zhao Y."/>
            <person name="Silver A."/>
            <person name="Stump z."/>
            <person name="Gasparich G."/>
        </authorList>
    </citation>
    <scope>NUCLEOTIDE SEQUENCE [LARGE SCALE GENOMIC DNA]</scope>
    <source>
        <strain evidence="2">P40</strain>
    </source>
</reference>
<evidence type="ECO:0000313" key="2">
    <source>
        <dbReference type="Proteomes" id="UP000253689"/>
    </source>
</evidence>
<proteinExistence type="predicted"/>
<accession>A0A345DNY8</accession>
<dbReference type="AlphaFoldDB" id="A0A345DNY8"/>
<name>A0A345DNY8_9MOLU</name>
<keyword evidence="2" id="KW-1185">Reference proteome</keyword>
<dbReference type="EMBL" id="CP031088">
    <property type="protein sequence ID" value="AXF95926.1"/>
    <property type="molecule type" value="Genomic_DNA"/>
</dbReference>
<evidence type="ECO:0000313" key="1">
    <source>
        <dbReference type="EMBL" id="AXF95926.1"/>
    </source>
</evidence>
<dbReference type="KEGG" id="sphh:SDAV_00946"/>
<organism evidence="1 2">
    <name type="scientific">Spiroplasma phoeniceum P40</name>
    <dbReference type="NCBI Taxonomy" id="1276259"/>
    <lineage>
        <taxon>Bacteria</taxon>
        <taxon>Bacillati</taxon>
        <taxon>Mycoplasmatota</taxon>
        <taxon>Mollicutes</taxon>
        <taxon>Entomoplasmatales</taxon>
        <taxon>Spiroplasmataceae</taxon>
        <taxon>Spiroplasma</taxon>
    </lineage>
</organism>
<gene>
    <name evidence="1" type="ORF">SDAV_00946</name>
</gene>
<dbReference type="Proteomes" id="UP000253689">
    <property type="component" value="Chromosome"/>
</dbReference>
<protein>
    <submittedName>
        <fullName evidence="1">Uncharacterized protein</fullName>
    </submittedName>
</protein>
<sequence length="52" mass="6196">MLKKATTIKIKQLIAQLKYKYKITCFNESKNKSFLINGKFQSKFKLLKIPTW</sequence>